<dbReference type="Proteomes" id="UP000049855">
    <property type="component" value="Unassembled WGS sequence"/>
</dbReference>
<feature type="transmembrane region" description="Helical" evidence="1">
    <location>
        <begin position="37"/>
        <end position="57"/>
    </location>
</feature>
<sequence length="67" mass="7307">MGMGIDVLFKIAGVGILISVFHTALKQAGKEDMAHLCTLAGFALVLLWVVQLLGRLFTTVQDVFKLF</sequence>
<keyword evidence="3" id="KW-1185">Reference proteome</keyword>
<organism evidence="2 3">
    <name type="scientific">Sporomusa ovata</name>
    <dbReference type="NCBI Taxonomy" id="2378"/>
    <lineage>
        <taxon>Bacteria</taxon>
        <taxon>Bacillati</taxon>
        <taxon>Bacillota</taxon>
        <taxon>Negativicutes</taxon>
        <taxon>Selenomonadales</taxon>
        <taxon>Sporomusaceae</taxon>
        <taxon>Sporomusa</taxon>
    </lineage>
</organism>
<keyword evidence="1" id="KW-0472">Membrane</keyword>
<dbReference type="NCBIfam" id="TIGR02848">
    <property type="entry name" value="spore_III_AC"/>
    <property type="match status" value="1"/>
</dbReference>
<evidence type="ECO:0000313" key="2">
    <source>
        <dbReference type="EMBL" id="CQR74050.1"/>
    </source>
</evidence>
<reference evidence="3" key="1">
    <citation type="submission" date="2015-03" db="EMBL/GenBank/DDBJ databases">
        <authorList>
            <person name="Nijsse Bart"/>
        </authorList>
    </citation>
    <scope>NUCLEOTIDE SEQUENCE [LARGE SCALE GENOMIC DNA]</scope>
</reference>
<name>A0A0U1L318_9FIRM</name>
<dbReference type="EMBL" id="CTRP01000014">
    <property type="protein sequence ID" value="CQR74050.1"/>
    <property type="molecule type" value="Genomic_DNA"/>
</dbReference>
<gene>
    <name evidence="2" type="ORF">SpAn4DRAFT_0512</name>
</gene>
<accession>A0A0U1L318</accession>
<dbReference type="Pfam" id="PF06686">
    <property type="entry name" value="SpoIIIAC"/>
    <property type="match status" value="1"/>
</dbReference>
<protein>
    <submittedName>
        <fullName evidence="2">Stage III sporulation protein AC</fullName>
    </submittedName>
</protein>
<evidence type="ECO:0000313" key="3">
    <source>
        <dbReference type="Proteomes" id="UP000049855"/>
    </source>
</evidence>
<proteinExistence type="predicted"/>
<feature type="transmembrane region" description="Helical" evidence="1">
    <location>
        <begin position="7"/>
        <end position="25"/>
    </location>
</feature>
<dbReference type="InterPro" id="IPR009570">
    <property type="entry name" value="Spore_III_AC"/>
</dbReference>
<dbReference type="InterPro" id="IPR025664">
    <property type="entry name" value="Spore_III_AC/AD"/>
</dbReference>
<dbReference type="AlphaFoldDB" id="A0A0U1L318"/>
<keyword evidence="1" id="KW-1133">Transmembrane helix</keyword>
<keyword evidence="1" id="KW-0812">Transmembrane</keyword>
<evidence type="ECO:0000256" key="1">
    <source>
        <dbReference type="SAM" id="Phobius"/>
    </source>
</evidence>